<dbReference type="InterPro" id="IPR036388">
    <property type="entry name" value="WH-like_DNA-bd_sf"/>
</dbReference>
<dbReference type="SUPFAM" id="SSF46785">
    <property type="entry name" value="Winged helix' DNA-binding domain"/>
    <property type="match status" value="1"/>
</dbReference>
<dbReference type="InterPro" id="IPR012967">
    <property type="entry name" value="COMT_dimerisation"/>
</dbReference>
<evidence type="ECO:0000313" key="2">
    <source>
        <dbReference type="EMBL" id="MEO3690308.1"/>
    </source>
</evidence>
<keyword evidence="3" id="KW-1185">Reference proteome</keyword>
<dbReference type="Proteomes" id="UP001495147">
    <property type="component" value="Unassembled WGS sequence"/>
</dbReference>
<dbReference type="Gene3D" id="1.10.10.10">
    <property type="entry name" value="Winged helix-like DNA-binding domain superfamily/Winged helix DNA-binding domain"/>
    <property type="match status" value="1"/>
</dbReference>
<dbReference type="InterPro" id="IPR036390">
    <property type="entry name" value="WH_DNA-bd_sf"/>
</dbReference>
<protein>
    <submittedName>
        <fullName evidence="2">Methyltransferase dimerization domain-containing protein</fullName>
    </submittedName>
</protein>
<keyword evidence="2" id="KW-0808">Transferase</keyword>
<keyword evidence="2" id="KW-0489">Methyltransferase</keyword>
<feature type="domain" description="O-methyltransferase dimerisation" evidence="1">
    <location>
        <begin position="24"/>
        <end position="97"/>
    </location>
</feature>
<dbReference type="SUPFAM" id="SSF53335">
    <property type="entry name" value="S-adenosyl-L-methionine-dependent methyltransferases"/>
    <property type="match status" value="1"/>
</dbReference>
<dbReference type="EMBL" id="JBDPZD010000001">
    <property type="protein sequence ID" value="MEO3690308.1"/>
    <property type="molecule type" value="Genomic_DNA"/>
</dbReference>
<sequence length="348" mass="36205">MPASSLTMRWPLSPEPLLKDALDLWSSRALAAGQHLGLFAELGKGPRTASRLAALLGLAPDATRDLLDALLALGWLQREGDDADAVYVSTRTSAHFLDPRSPGFMGELLMAARQPLTGPDDALLDDALRLAGPSGRSGLPPPPAWAAAQALVRERMASLHGEALAQWPSWAALGQVIDLDGAGAHLACAWAARCKGRQPGFAVVRPAAQLPLVQAQVQAAGQASRVRVLAGPVDGLPPGSLAGGGDAVVLSLLLQPLAAAERRARLAQARAWLAPQGRLLMVDLLADTARREQVPALVFGLAARMIGHPHGVLTEGELRADCQATGLRDAECLPLPGGACALVAERAA</sequence>
<comment type="caution">
    <text evidence="2">The sequence shown here is derived from an EMBL/GenBank/DDBJ whole genome shotgun (WGS) entry which is preliminary data.</text>
</comment>
<dbReference type="InterPro" id="IPR029063">
    <property type="entry name" value="SAM-dependent_MTases_sf"/>
</dbReference>
<organism evidence="2 3">
    <name type="scientific">Roseateles paludis</name>
    <dbReference type="NCBI Taxonomy" id="3145238"/>
    <lineage>
        <taxon>Bacteria</taxon>
        <taxon>Pseudomonadati</taxon>
        <taxon>Pseudomonadota</taxon>
        <taxon>Betaproteobacteria</taxon>
        <taxon>Burkholderiales</taxon>
        <taxon>Sphaerotilaceae</taxon>
        <taxon>Roseateles</taxon>
    </lineage>
</organism>
<evidence type="ECO:0000259" key="1">
    <source>
        <dbReference type="Pfam" id="PF08100"/>
    </source>
</evidence>
<evidence type="ECO:0000313" key="3">
    <source>
        <dbReference type="Proteomes" id="UP001495147"/>
    </source>
</evidence>
<proteinExistence type="predicted"/>
<gene>
    <name evidence="2" type="ORF">ABDJ85_02450</name>
</gene>
<dbReference type="GO" id="GO:0008168">
    <property type="term" value="F:methyltransferase activity"/>
    <property type="evidence" value="ECO:0007669"/>
    <property type="project" value="UniProtKB-KW"/>
</dbReference>
<dbReference type="RefSeq" id="WP_347703140.1">
    <property type="nucleotide sequence ID" value="NZ_JBDPZD010000001.1"/>
</dbReference>
<dbReference type="GO" id="GO:0032259">
    <property type="term" value="P:methylation"/>
    <property type="evidence" value="ECO:0007669"/>
    <property type="project" value="UniProtKB-KW"/>
</dbReference>
<dbReference type="Pfam" id="PF08100">
    <property type="entry name" value="Dimerisation"/>
    <property type="match status" value="1"/>
</dbReference>
<reference evidence="2 3" key="1">
    <citation type="submission" date="2024-05" db="EMBL/GenBank/DDBJ databases">
        <title>Roseateles sp. DJS-2-20 16S ribosomal RNA gene Genome sequencing and assembly.</title>
        <authorList>
            <person name="Woo H."/>
        </authorList>
    </citation>
    <scope>NUCLEOTIDE SEQUENCE [LARGE SCALE GENOMIC DNA]</scope>
    <source>
        <strain evidence="2 3">DJS-2-20</strain>
    </source>
</reference>
<accession>A0ABV0FWM0</accession>
<dbReference type="Gene3D" id="3.40.50.150">
    <property type="entry name" value="Vaccinia Virus protein VP39"/>
    <property type="match status" value="1"/>
</dbReference>
<name>A0ABV0FWM0_9BURK</name>